<protein>
    <submittedName>
        <fullName evidence="1">NS2</fullName>
    </submittedName>
</protein>
<name>A0A7L7YQM8_9VIRU</name>
<proteinExistence type="predicted"/>
<evidence type="ECO:0000313" key="1">
    <source>
        <dbReference type="EMBL" id="QOD39594.1"/>
    </source>
</evidence>
<gene>
    <name evidence="1" type="primary">NS2</name>
</gene>
<organism evidence="1">
    <name type="scientific">uncultured densovirus</name>
    <dbReference type="NCBI Taxonomy" id="748192"/>
    <lineage>
        <taxon>Viruses</taxon>
        <taxon>Monodnaviria</taxon>
        <taxon>Shotokuvirae</taxon>
        <taxon>Cossaviricota</taxon>
        <taxon>Quintoviricetes</taxon>
        <taxon>Piccovirales</taxon>
        <taxon>Parvoviridae</taxon>
        <taxon>Densovirinae</taxon>
        <taxon>environmental samples</taxon>
    </lineage>
</organism>
<dbReference type="EMBL" id="MT733048">
    <property type="protein sequence ID" value="QOD39594.1"/>
    <property type="molecule type" value="Genomic_DNA"/>
</dbReference>
<reference evidence="1" key="1">
    <citation type="submission" date="2020-07" db="EMBL/GenBank/DDBJ databases">
        <title>Diversity of sea star-associated densoviruses and transcribed endogenized viral elements of densovirus origin.</title>
        <authorList>
            <person name="Jackson E.W."/>
            <person name="Hewson I."/>
        </authorList>
    </citation>
    <scope>NUCLEOTIDE SEQUENCE</scope>
</reference>
<sequence length="288" mass="33081">MAEHLENSQMSDAEEMAYVVRDVLVEILNQQKPLSKTHPGYLQMFIQYLENQDQNDQDLKPVIKDLSRISQVWQNQEQKASRDGALEYLTSCRALLGITLATSLSVSTMNKLKALLITFEEEQSPTKEDCSLCVSMAKQSKSSTTAASATTRVDVRGSRKRKLCMDSDEEEDLSDDDLYAINSKYPTSRTSSSISRKVKGEPITLKLEDEWKEYQMKLQLWRSKDLKDCRDWKDKANRVHKTMILNFDENYSKPLMNALGDIEEVLKRYLKKGGAKREVNRFGGWKQS</sequence>
<accession>A0A7L7YQM8</accession>